<dbReference type="EMBL" id="ASRX01000041">
    <property type="protein sequence ID" value="EYF03881.1"/>
    <property type="molecule type" value="Genomic_DNA"/>
</dbReference>
<dbReference type="PROSITE" id="PS51257">
    <property type="entry name" value="PROKAR_LIPOPROTEIN"/>
    <property type="match status" value="1"/>
</dbReference>
<keyword evidence="3" id="KW-1185">Reference proteome</keyword>
<protein>
    <submittedName>
        <fullName evidence="2">Uncharacterized protein</fullName>
    </submittedName>
</protein>
<sequence>MTRIALLPLLLAAACAGTPPPDAPPSGLSDPPIRPLMVAAPQPDPVAVVEAAPPTAPSGLVAIARIDNPLRTWGDVTMMFASTPLGGLLMTAGQLGPELFIESSLGPALANIVDLEKPLDVALLDTTASTFVVSLSVAERDVPRLQERFTLREQDGLFRVEGFRMAGQRGETPPLPCALDMGDRQGSARLVCASKKEALSAAPYLTQVVAREPLDVDARLEFPTTLFSTVLAEQRSKPRPDDENSAARVGAQVFGDFMSDVAGMTVDLSRAGQNIDVGLGVRFSSRRSPLALALVPAARPDQPAPEMFFRLPRDAGLAFHSQGASREELTPLRKLLHETLVASVVTDGYDQGKSSELLERMGALFLGGGPFVLAAGMDRAAADKALAAYQSKKNAPKAREAARRSLAGWGVVGIDTPPGPWIAEVKQMLALNEEIDRTHKKPATPSPSKADRERKETSKLVLGRAPATLPAGTLHIEERTKPLTKDAPPAHTTHFYAVPEGERLWIGVGEDSAAVLDHLRIALDPSRSAQTLASEPAMAALRQPGATTGGLLSMAGITGLFASGDTPEALDEAAEDLSGLASLPSRGEIQIPWTVVSEVYPSGAARWGLRVRLSSPLIHDIIARVMR</sequence>
<comment type="caution">
    <text evidence="2">The sequence shown here is derived from an EMBL/GenBank/DDBJ whole genome shotgun (WGS) entry which is preliminary data.</text>
</comment>
<proteinExistence type="predicted"/>
<dbReference type="AlphaFoldDB" id="A0A017T5M4"/>
<evidence type="ECO:0000313" key="2">
    <source>
        <dbReference type="EMBL" id="EYF03881.1"/>
    </source>
</evidence>
<accession>A0A017T5M4</accession>
<feature type="region of interest" description="Disordered" evidence="1">
    <location>
        <begin position="435"/>
        <end position="459"/>
    </location>
</feature>
<evidence type="ECO:0000256" key="1">
    <source>
        <dbReference type="SAM" id="MobiDB-lite"/>
    </source>
</evidence>
<name>A0A017T5M4_9BACT</name>
<feature type="compositionally biased region" description="Basic and acidic residues" evidence="1">
    <location>
        <begin position="449"/>
        <end position="458"/>
    </location>
</feature>
<reference evidence="2 3" key="1">
    <citation type="submission" date="2013-05" db="EMBL/GenBank/DDBJ databases">
        <title>Genome assembly of Chondromyces apiculatus DSM 436.</title>
        <authorList>
            <person name="Sharma G."/>
            <person name="Khatri I."/>
            <person name="Kaur C."/>
            <person name="Mayilraj S."/>
            <person name="Subramanian S."/>
        </authorList>
    </citation>
    <scope>NUCLEOTIDE SEQUENCE [LARGE SCALE GENOMIC DNA]</scope>
    <source>
        <strain evidence="2 3">DSM 436</strain>
    </source>
</reference>
<dbReference type="Proteomes" id="UP000019678">
    <property type="component" value="Unassembled WGS sequence"/>
</dbReference>
<dbReference type="RefSeq" id="WP_044245210.1">
    <property type="nucleotide sequence ID" value="NZ_ASRX01000041.1"/>
</dbReference>
<organism evidence="2 3">
    <name type="scientific">Chondromyces apiculatus DSM 436</name>
    <dbReference type="NCBI Taxonomy" id="1192034"/>
    <lineage>
        <taxon>Bacteria</taxon>
        <taxon>Pseudomonadati</taxon>
        <taxon>Myxococcota</taxon>
        <taxon>Polyangia</taxon>
        <taxon>Polyangiales</taxon>
        <taxon>Polyangiaceae</taxon>
        <taxon>Chondromyces</taxon>
    </lineage>
</organism>
<evidence type="ECO:0000313" key="3">
    <source>
        <dbReference type="Proteomes" id="UP000019678"/>
    </source>
</evidence>
<gene>
    <name evidence="2" type="ORF">CAP_5145</name>
</gene>
<dbReference type="OrthoDB" id="5495491at2"/>